<keyword evidence="2" id="KW-0812">Transmembrane</keyword>
<name>A0ABR1X9Y5_9PEZI</name>
<feature type="transmembrane region" description="Helical" evidence="2">
    <location>
        <begin position="548"/>
        <end position="573"/>
    </location>
</feature>
<feature type="compositionally biased region" description="Polar residues" evidence="1">
    <location>
        <begin position="667"/>
        <end position="693"/>
    </location>
</feature>
<evidence type="ECO:0000256" key="1">
    <source>
        <dbReference type="SAM" id="MobiDB-lite"/>
    </source>
</evidence>
<organism evidence="3 4">
    <name type="scientific">Apiospora hydei</name>
    <dbReference type="NCBI Taxonomy" id="1337664"/>
    <lineage>
        <taxon>Eukaryota</taxon>
        <taxon>Fungi</taxon>
        <taxon>Dikarya</taxon>
        <taxon>Ascomycota</taxon>
        <taxon>Pezizomycotina</taxon>
        <taxon>Sordariomycetes</taxon>
        <taxon>Xylariomycetidae</taxon>
        <taxon>Amphisphaeriales</taxon>
        <taxon>Apiosporaceae</taxon>
        <taxon>Apiospora</taxon>
    </lineage>
</organism>
<reference evidence="3 4" key="1">
    <citation type="submission" date="2023-01" db="EMBL/GenBank/DDBJ databases">
        <title>Analysis of 21 Apiospora genomes using comparative genomics revels a genus with tremendous synthesis potential of carbohydrate active enzymes and secondary metabolites.</title>
        <authorList>
            <person name="Sorensen T."/>
        </authorList>
    </citation>
    <scope>NUCLEOTIDE SEQUENCE [LARGE SCALE GENOMIC DNA]</scope>
    <source>
        <strain evidence="3 4">CBS 114990</strain>
    </source>
</reference>
<protein>
    <submittedName>
        <fullName evidence="3">Uncharacterized protein</fullName>
    </submittedName>
</protein>
<feature type="transmembrane region" description="Helical" evidence="2">
    <location>
        <begin position="111"/>
        <end position="131"/>
    </location>
</feature>
<evidence type="ECO:0000256" key="2">
    <source>
        <dbReference type="SAM" id="Phobius"/>
    </source>
</evidence>
<dbReference type="EMBL" id="JAQQWN010000002">
    <property type="protein sequence ID" value="KAK8093473.1"/>
    <property type="molecule type" value="Genomic_DNA"/>
</dbReference>
<keyword evidence="2" id="KW-0472">Membrane</keyword>
<feature type="region of interest" description="Disordered" evidence="1">
    <location>
        <begin position="646"/>
        <end position="716"/>
    </location>
</feature>
<accession>A0ABR1X9Y5</accession>
<feature type="compositionally biased region" description="Basic and acidic residues" evidence="1">
    <location>
        <begin position="651"/>
        <end position="661"/>
    </location>
</feature>
<sequence>MDTDGQVYLGVWTNWSRGSAIMGATLTTTQSTGNILIAFTATFIPFVASRLWKMFCFAVHTCSSKRGSQGTIYHQRQVVLRNSSSADSGAFSLLALLWTWRRLPAKSLSRLLPLLIFAILFIVGFTVAGGYSSQITSTMGDEVLLKGDNCGMLTLATSEDDYDRASACYANQAANVFDCNRFIVGSLPTETADGNAACPFASDVCRDNATNLRLDSGYIDSNDHMGLNAPQDQRIFFRMVLSCAPLSTRGYKTSHIQGNRTFVRYNYGNLIGANYNLFDYTYAVPDRETQYKQADATNNGLNFRVSPEVSRSFNNSWFPLDSTFVPNRTIETTDGDTLLVFLSGNGVKFLQESDDAWYRATNPYGSVNASYGGGSGQVFTPTEEASPLGCVQQWQWCKSGSGNARECGPLAGWMDAMAGAVHLVNSSSNALDASLRGNKSGSKIGWISGISWMSKSSIYDLLLTFGAKALESQSLLSAGVQLGVSKNQWQLDVANWWNITLAIQQAAFVSTAMGYPEVDTSLKSMIYSPKNDEERHLCQNQKIRHKGYASFSLFGLLFTYIFGALVIVMSFALDPIMRCLHTRRKYRQYQYLEWRTNGALQLHRLAQDELRYGKWSGCTEIVPITHPEDRLADLDISDLEYPRLNGGVVGEDTKPEADSHTEIAGSDQVSVETSEDTMLNTDAQNASSESLRTSEAEPTFPSLAEESRRPEAQRVSMLSEEEIDGVHAIIYEADAENTQETNRRH</sequence>
<dbReference type="Proteomes" id="UP001433268">
    <property type="component" value="Unassembled WGS sequence"/>
</dbReference>
<gene>
    <name evidence="3" type="ORF">PG997_000158</name>
</gene>
<proteinExistence type="predicted"/>
<comment type="caution">
    <text evidence="3">The sequence shown here is derived from an EMBL/GenBank/DDBJ whole genome shotgun (WGS) entry which is preliminary data.</text>
</comment>
<dbReference type="RefSeq" id="XP_066674246.1">
    <property type="nucleotide sequence ID" value="XM_066804473.1"/>
</dbReference>
<keyword evidence="2" id="KW-1133">Transmembrane helix</keyword>
<evidence type="ECO:0000313" key="4">
    <source>
        <dbReference type="Proteomes" id="UP001433268"/>
    </source>
</evidence>
<evidence type="ECO:0000313" key="3">
    <source>
        <dbReference type="EMBL" id="KAK8093473.1"/>
    </source>
</evidence>
<dbReference type="GeneID" id="92037533"/>
<keyword evidence="4" id="KW-1185">Reference proteome</keyword>